<feature type="transmembrane region" description="Helical" evidence="7">
    <location>
        <begin position="356"/>
        <end position="376"/>
    </location>
</feature>
<gene>
    <name evidence="10" type="ORF">E6C55_14795</name>
</gene>
<keyword evidence="6 7" id="KW-0472">Membrane</keyword>
<dbReference type="Proteomes" id="UP000310636">
    <property type="component" value="Unassembled WGS sequence"/>
</dbReference>
<evidence type="ECO:0000256" key="5">
    <source>
        <dbReference type="ARBA" id="ARBA00022989"/>
    </source>
</evidence>
<protein>
    <submittedName>
        <fullName evidence="10">ABC transporter permease subunit</fullName>
    </submittedName>
</protein>
<name>A0A4S4BSE7_9BACL</name>
<evidence type="ECO:0000259" key="9">
    <source>
        <dbReference type="PROSITE" id="PS50928"/>
    </source>
</evidence>
<dbReference type="PANTHER" id="PTHR43227:SF11">
    <property type="entry name" value="BLL4140 PROTEIN"/>
    <property type="match status" value="1"/>
</dbReference>
<evidence type="ECO:0000256" key="6">
    <source>
        <dbReference type="ARBA" id="ARBA00023136"/>
    </source>
</evidence>
<keyword evidence="4 7" id="KW-0812">Transmembrane</keyword>
<dbReference type="CDD" id="cd06261">
    <property type="entry name" value="TM_PBP2"/>
    <property type="match status" value="1"/>
</dbReference>
<dbReference type="Pfam" id="PF00528">
    <property type="entry name" value="BPD_transp_1"/>
    <property type="match status" value="1"/>
</dbReference>
<feature type="domain" description="ABC transmembrane type-1" evidence="9">
    <location>
        <begin position="413"/>
        <end position="629"/>
    </location>
</feature>
<dbReference type="InterPro" id="IPR001680">
    <property type="entry name" value="WD40_rpt"/>
</dbReference>
<dbReference type="GO" id="GO:0005886">
    <property type="term" value="C:plasma membrane"/>
    <property type="evidence" value="ECO:0007669"/>
    <property type="project" value="UniProtKB-SubCell"/>
</dbReference>
<evidence type="ECO:0000256" key="1">
    <source>
        <dbReference type="ARBA" id="ARBA00004651"/>
    </source>
</evidence>
<dbReference type="InterPro" id="IPR011047">
    <property type="entry name" value="Quinoprotein_ADH-like_sf"/>
</dbReference>
<proteinExistence type="inferred from homology"/>
<dbReference type="RefSeq" id="WP_136370582.1">
    <property type="nucleotide sequence ID" value="NZ_SSOB01000017.1"/>
</dbReference>
<keyword evidence="11" id="KW-1185">Reference proteome</keyword>
<evidence type="ECO:0000256" key="3">
    <source>
        <dbReference type="ARBA" id="ARBA00022475"/>
    </source>
</evidence>
<comment type="caution">
    <text evidence="10">The sequence shown here is derived from an EMBL/GenBank/DDBJ whole genome shotgun (WGS) entry which is preliminary data.</text>
</comment>
<dbReference type="Gene3D" id="1.10.3720.10">
    <property type="entry name" value="MetI-like"/>
    <property type="match status" value="1"/>
</dbReference>
<evidence type="ECO:0000313" key="10">
    <source>
        <dbReference type="EMBL" id="THF77971.1"/>
    </source>
</evidence>
<dbReference type="InterPro" id="IPR000515">
    <property type="entry name" value="MetI-like"/>
</dbReference>
<feature type="transmembrane region" description="Helical" evidence="7">
    <location>
        <begin position="504"/>
        <end position="530"/>
    </location>
</feature>
<dbReference type="InterPro" id="IPR018391">
    <property type="entry name" value="PQQ_b-propeller_rpt"/>
</dbReference>
<dbReference type="Gene3D" id="2.130.10.10">
    <property type="entry name" value="YVTN repeat-like/Quinoprotein amine dehydrogenase"/>
    <property type="match status" value="2"/>
</dbReference>
<dbReference type="PROSITE" id="PS50928">
    <property type="entry name" value="ABC_TM1"/>
    <property type="match status" value="1"/>
</dbReference>
<dbReference type="SUPFAM" id="SSF50998">
    <property type="entry name" value="Quinoprotein alcohol dehydrogenase-like"/>
    <property type="match status" value="1"/>
</dbReference>
<feature type="signal peptide" evidence="8">
    <location>
        <begin position="1"/>
        <end position="24"/>
    </location>
</feature>
<dbReference type="InterPro" id="IPR050809">
    <property type="entry name" value="UgpAE/MalFG_permease"/>
</dbReference>
<dbReference type="InterPro" id="IPR015943">
    <property type="entry name" value="WD40/YVTN_repeat-like_dom_sf"/>
</dbReference>
<keyword evidence="8" id="KW-0732">Signal</keyword>
<feature type="transmembrane region" description="Helical" evidence="7">
    <location>
        <begin position="608"/>
        <end position="628"/>
    </location>
</feature>
<evidence type="ECO:0000256" key="8">
    <source>
        <dbReference type="SAM" id="SignalP"/>
    </source>
</evidence>
<dbReference type="SUPFAM" id="SSF161098">
    <property type="entry name" value="MetI-like"/>
    <property type="match status" value="1"/>
</dbReference>
<keyword evidence="5 7" id="KW-1133">Transmembrane helix</keyword>
<evidence type="ECO:0000313" key="11">
    <source>
        <dbReference type="Proteomes" id="UP000310636"/>
    </source>
</evidence>
<dbReference type="SMART" id="SM00320">
    <property type="entry name" value="WD40"/>
    <property type="match status" value="6"/>
</dbReference>
<reference evidence="10 11" key="1">
    <citation type="submission" date="2019-04" db="EMBL/GenBank/DDBJ databases">
        <title>Cohnella sp. nov. isolated from preserved vegetables.</title>
        <authorList>
            <person name="Lin S.-Y."/>
            <person name="Hung M.-H."/>
            <person name="Young C.-C."/>
        </authorList>
    </citation>
    <scope>NUCLEOTIDE SEQUENCE [LARGE SCALE GENOMIC DNA]</scope>
    <source>
        <strain evidence="10 11">CC-MHH1044</strain>
    </source>
</reference>
<evidence type="ECO:0000256" key="4">
    <source>
        <dbReference type="ARBA" id="ARBA00022692"/>
    </source>
</evidence>
<feature type="transmembrane region" description="Helical" evidence="7">
    <location>
        <begin position="416"/>
        <end position="441"/>
    </location>
</feature>
<dbReference type="EMBL" id="SSOB01000017">
    <property type="protein sequence ID" value="THF77971.1"/>
    <property type="molecule type" value="Genomic_DNA"/>
</dbReference>
<evidence type="ECO:0000256" key="7">
    <source>
        <dbReference type="RuleBase" id="RU363032"/>
    </source>
</evidence>
<dbReference type="AlphaFoldDB" id="A0A4S4BSE7"/>
<dbReference type="InterPro" id="IPR002372">
    <property type="entry name" value="PQQ_rpt_dom"/>
</dbReference>
<sequence>MRRTPRILLTLALLLGLVPNAVSANAEWAIEGAGDITSINSSEDGSRLAVGAHGSKAIVYDREGQPLYEKQTKNVVTDVKLLNDGTLLVASDDRHLYAYDSAGGTRWDVDMKRQVKSVSASEDGSVIAVVVQRSNDLLFVDGQTGETTGTAAIGTVMKTVRVSGNGEWIVAATADQFLHLVDKDGQVVRKFGAGGQIASIAVTDDGETAVGTNANEVELFDSEGKKAASFGTRDSVSAVAFSKDGKLLGAADLSGNFYIFDRSGKKLWEAKEGRAGRAVEFAPDGKTLYAGTDDGRILTLDVGSAVKDAESEARMKAILWSALAVVVLAAIALLLLYMKKRGKLGIFRDIWRAKWIYLGLAPSFLLIFVFLYFPAFSGLFHSLYKWQPGGTTTFIGLDNFKRMIHDPYVTKGFGNLLILIVTGLIKTIIPPLIVAELIYHLCGKKLQYGFRTAFTASMVIPAVAGLLIWQNFYDPNMGLFNNFLQLIGLGSWAHGWLGDPKTALWALIFIGFPFVGILQLLVFYAGLLAIPGELTESAKMDGANLSRIIRSIHLPMLSGQFKFLIILALIGIIQDFNGIMIVTGGGPMDSTYVPALQMYYAATKFSDLGYASALGVSMFAVILVITVINMKFIKSADD</sequence>
<evidence type="ECO:0000256" key="2">
    <source>
        <dbReference type="ARBA" id="ARBA00022448"/>
    </source>
</evidence>
<keyword evidence="2 7" id="KW-0813">Transport</keyword>
<dbReference type="InterPro" id="IPR035906">
    <property type="entry name" value="MetI-like_sf"/>
</dbReference>
<keyword evidence="3" id="KW-1003">Cell membrane</keyword>
<comment type="subcellular location">
    <subcellularLocation>
        <location evidence="1 7">Cell membrane</location>
        <topology evidence="1 7">Multi-pass membrane protein</topology>
    </subcellularLocation>
</comment>
<accession>A0A4S4BSE7</accession>
<dbReference type="PANTHER" id="PTHR43227">
    <property type="entry name" value="BLL4140 PROTEIN"/>
    <property type="match status" value="1"/>
</dbReference>
<feature type="transmembrane region" description="Helical" evidence="7">
    <location>
        <begin position="453"/>
        <end position="472"/>
    </location>
</feature>
<feature type="chain" id="PRO_5038445845" evidence="8">
    <location>
        <begin position="25"/>
        <end position="638"/>
    </location>
</feature>
<dbReference type="SMART" id="SM00564">
    <property type="entry name" value="PQQ"/>
    <property type="match status" value="4"/>
</dbReference>
<dbReference type="OrthoDB" id="145927at2"/>
<feature type="transmembrane region" description="Helical" evidence="7">
    <location>
        <begin position="317"/>
        <end position="336"/>
    </location>
</feature>
<organism evidence="10 11">
    <name type="scientific">Cohnella fermenti</name>
    <dbReference type="NCBI Taxonomy" id="2565925"/>
    <lineage>
        <taxon>Bacteria</taxon>
        <taxon>Bacillati</taxon>
        <taxon>Bacillota</taxon>
        <taxon>Bacilli</taxon>
        <taxon>Bacillales</taxon>
        <taxon>Paenibacillaceae</taxon>
        <taxon>Cohnella</taxon>
    </lineage>
</organism>
<comment type="similarity">
    <text evidence="7">Belongs to the binding-protein-dependent transport system permease family.</text>
</comment>
<dbReference type="GO" id="GO:0055085">
    <property type="term" value="P:transmembrane transport"/>
    <property type="evidence" value="ECO:0007669"/>
    <property type="project" value="InterPro"/>
</dbReference>
<dbReference type="Pfam" id="PF13360">
    <property type="entry name" value="PQQ_2"/>
    <property type="match status" value="1"/>
</dbReference>